<dbReference type="InterPro" id="IPR036273">
    <property type="entry name" value="CRAL/TRIO_N_dom_sf"/>
</dbReference>
<organism evidence="1">
    <name type="scientific">Stegastes partitus</name>
    <name type="common">bicolor damselfish</name>
    <dbReference type="NCBI Taxonomy" id="144197"/>
    <lineage>
        <taxon>Eukaryota</taxon>
        <taxon>Metazoa</taxon>
        <taxon>Chordata</taxon>
        <taxon>Craniata</taxon>
        <taxon>Vertebrata</taxon>
        <taxon>Euteleostomi</taxon>
        <taxon>Actinopterygii</taxon>
        <taxon>Neopterygii</taxon>
        <taxon>Teleostei</taxon>
        <taxon>Neoteleostei</taxon>
        <taxon>Acanthomorphata</taxon>
        <taxon>Ovalentaria</taxon>
        <taxon>Pomacentridae</taxon>
        <taxon>Stegastes</taxon>
    </lineage>
</organism>
<dbReference type="InterPro" id="IPR036865">
    <property type="entry name" value="CRAL-TRIO_dom_sf"/>
</dbReference>
<dbReference type="Ensembl" id="ENSSPAT00000017414.1">
    <property type="protein sequence ID" value="ENSSPAP00000017149.1"/>
    <property type="gene ID" value="ENSSPAG00000012934.1"/>
</dbReference>
<dbReference type="GeneTree" id="ENSGT00940000180156"/>
<protein>
    <submittedName>
        <fullName evidence="1">Uncharacterized protein</fullName>
    </submittedName>
</protein>
<accession>A0A3B5AGY2</accession>
<sequence length="93" mass="10174">MSGRVGDLSPKQADILSQFRGGIQDILPSLPAQHDHYLLRWLRGETCSRRHSPKPGQAAATKLSTIFRSTNIVSGLVVHTPGLFCHLCMSHVA</sequence>
<proteinExistence type="predicted"/>
<dbReference type="Gene3D" id="3.40.525.10">
    <property type="entry name" value="CRAL-TRIO lipid binding domain"/>
    <property type="match status" value="1"/>
</dbReference>
<dbReference type="STRING" id="144197.ENSSPAP00000017149"/>
<dbReference type="AlphaFoldDB" id="A0A3B5AGY2"/>
<reference evidence="1" key="1">
    <citation type="submission" date="2023-09" db="UniProtKB">
        <authorList>
            <consortium name="Ensembl"/>
        </authorList>
    </citation>
    <scope>IDENTIFICATION</scope>
</reference>
<name>A0A3B5AGY2_9TELE</name>
<evidence type="ECO:0000313" key="1">
    <source>
        <dbReference type="Ensembl" id="ENSSPAP00000017149.1"/>
    </source>
</evidence>
<dbReference type="SUPFAM" id="SSF46938">
    <property type="entry name" value="CRAL/TRIO N-terminal domain"/>
    <property type="match status" value="1"/>
</dbReference>